<protein>
    <recommendedName>
        <fullName evidence="6">3'(2'),5'-bisphosphate nucleotidase CysQ</fullName>
        <ecNumber evidence="6">3.1.3.7</ecNumber>
    </recommendedName>
    <alternativeName>
        <fullName evidence="6">3'(2'),5-bisphosphonucleoside 3'(2')-phosphohydrolase</fullName>
    </alternativeName>
    <alternativeName>
        <fullName evidence="6">3'-phosphoadenosine 5'-phosphate phosphatase</fullName>
        <shortName evidence="6">PAP phosphatase</shortName>
    </alternativeName>
</protein>
<comment type="similarity">
    <text evidence="1 6">Belongs to the inositol monophosphatase superfamily. CysQ family.</text>
</comment>
<dbReference type="SUPFAM" id="SSF56655">
    <property type="entry name" value="Carbohydrate phosphatase"/>
    <property type="match status" value="1"/>
</dbReference>
<proteinExistence type="inferred from homology"/>
<comment type="catalytic activity">
    <reaction evidence="6">
        <text>adenosine 3',5'-bisphosphate + H2O = AMP + phosphate</text>
        <dbReference type="Rhea" id="RHEA:10040"/>
        <dbReference type="ChEBI" id="CHEBI:15377"/>
        <dbReference type="ChEBI" id="CHEBI:43474"/>
        <dbReference type="ChEBI" id="CHEBI:58343"/>
        <dbReference type="ChEBI" id="CHEBI:456215"/>
        <dbReference type="EC" id="3.1.3.7"/>
    </reaction>
</comment>
<feature type="binding site" evidence="6">
    <location>
        <position position="115"/>
    </location>
    <ligand>
        <name>Mg(2+)</name>
        <dbReference type="ChEBI" id="CHEBI:18420"/>
        <label>2</label>
    </ligand>
</feature>
<evidence type="ECO:0000256" key="3">
    <source>
        <dbReference type="ARBA" id="ARBA00022519"/>
    </source>
</evidence>
<feature type="binding site" evidence="6">
    <location>
        <position position="112"/>
    </location>
    <ligand>
        <name>Mg(2+)</name>
        <dbReference type="ChEBI" id="CHEBI:18420"/>
        <label>1</label>
    </ligand>
</feature>
<dbReference type="InterPro" id="IPR000760">
    <property type="entry name" value="Inositol_monophosphatase-like"/>
</dbReference>
<dbReference type="Gene3D" id="3.40.190.80">
    <property type="match status" value="1"/>
</dbReference>
<evidence type="ECO:0000256" key="4">
    <source>
        <dbReference type="ARBA" id="ARBA00022801"/>
    </source>
</evidence>
<keyword evidence="4 6" id="KW-0378">Hydrolase</keyword>
<evidence type="ECO:0000256" key="1">
    <source>
        <dbReference type="ARBA" id="ARBA00005289"/>
    </source>
</evidence>
<feature type="binding site" evidence="6">
    <location>
        <position position="92"/>
    </location>
    <ligand>
        <name>Mg(2+)</name>
        <dbReference type="ChEBI" id="CHEBI:18420"/>
        <label>1</label>
    </ligand>
</feature>
<organism evidence="7 8">
    <name type="scientific">Paraperlucidibaca wandonensis</name>
    <dbReference type="NCBI Taxonomy" id="1268273"/>
    <lineage>
        <taxon>Bacteria</taxon>
        <taxon>Pseudomonadati</taxon>
        <taxon>Pseudomonadota</taxon>
        <taxon>Gammaproteobacteria</taxon>
        <taxon>Moraxellales</taxon>
        <taxon>Moraxellaceae</taxon>
        <taxon>Paraperlucidibaca</taxon>
    </lineage>
</organism>
<dbReference type="Gene3D" id="3.30.540.10">
    <property type="entry name" value="Fructose-1,6-Bisphosphatase, subunit A, domain 1"/>
    <property type="match status" value="1"/>
</dbReference>
<feature type="binding site" evidence="6">
    <location>
        <position position="114"/>
    </location>
    <ligand>
        <name>Mg(2+)</name>
        <dbReference type="ChEBI" id="CHEBI:18420"/>
        <label>1</label>
    </ligand>
</feature>
<dbReference type="RefSeq" id="WP_379070900.1">
    <property type="nucleotide sequence ID" value="NZ_JBHTIT010000001.1"/>
</dbReference>
<comment type="function">
    <text evidence="6">Converts adenosine-3',5'-bisphosphate (PAP) to AMP.</text>
</comment>
<dbReference type="InterPro" id="IPR050725">
    <property type="entry name" value="CysQ/Inositol_MonoPase"/>
</dbReference>
<dbReference type="InterPro" id="IPR006240">
    <property type="entry name" value="CysQ"/>
</dbReference>
<sequence>MSADIKNNLQKIAEASVRDSVTRDALAAVMAVAEDAGRAIMAIYSDSARWAVTEKSDSSPITAADIAAHESIVKGLQALADKTLAGLPVLSEESSPDDLRDRRDWAAYWLVDPLDGTKEFIARNGEFSVNIALVIGHEAVLGVVYGPANGVSYVSAEGVGSFRVGTEAVIETTAVAEAISSVSANKAASAWMPIQARAPNWSASNGTLNLTVSRRHGLERLAHFEQSLQATGWQVSSIPAGSAFKICVVAEGRAHAYPRFGPTSEWDTAAAQVVLEQAGGELVDAKGQRFLYNCRSTLLNGDFLAVAKASEPWLKHWPS</sequence>
<dbReference type="HAMAP" id="MF_02095">
    <property type="entry name" value="CysQ"/>
    <property type="match status" value="1"/>
</dbReference>
<dbReference type="PANTHER" id="PTHR43028">
    <property type="entry name" value="3'(2'),5'-BISPHOSPHATE NUCLEOTIDASE 1"/>
    <property type="match status" value="1"/>
</dbReference>
<feature type="binding site" evidence="6">
    <location>
        <position position="112"/>
    </location>
    <ligand>
        <name>Mg(2+)</name>
        <dbReference type="ChEBI" id="CHEBI:18420"/>
        <label>2</label>
    </ligand>
</feature>
<gene>
    <name evidence="6" type="primary">cysQ</name>
    <name evidence="7" type="ORF">ACFQ0F_07945</name>
</gene>
<feature type="binding site" evidence="6">
    <location>
        <position position="267"/>
    </location>
    <ligand>
        <name>substrate</name>
    </ligand>
</feature>
<feature type="binding site" evidence="6">
    <location>
        <position position="267"/>
    </location>
    <ligand>
        <name>Mg(2+)</name>
        <dbReference type="ChEBI" id="CHEBI:18420"/>
        <label>2</label>
    </ligand>
</feature>
<dbReference type="EC" id="3.1.3.7" evidence="6"/>
<dbReference type="InterPro" id="IPR020550">
    <property type="entry name" value="Inositol_monophosphatase_CS"/>
</dbReference>
<feature type="binding site" evidence="6">
    <location>
        <begin position="114"/>
        <end position="117"/>
    </location>
    <ligand>
        <name>substrate</name>
    </ligand>
</feature>
<keyword evidence="6" id="KW-0460">Magnesium</keyword>
<dbReference type="PANTHER" id="PTHR43028:SF5">
    <property type="entry name" value="3'(2'),5'-BISPHOSPHATE NUCLEOTIDASE 1"/>
    <property type="match status" value="1"/>
</dbReference>
<keyword evidence="2 6" id="KW-1003">Cell membrane</keyword>
<keyword evidence="6" id="KW-0479">Metal-binding</keyword>
<keyword evidence="8" id="KW-1185">Reference proteome</keyword>
<name>A0ABW3HI77_9GAMM</name>
<dbReference type="Pfam" id="PF00459">
    <property type="entry name" value="Inositol_P"/>
    <property type="match status" value="1"/>
</dbReference>
<keyword evidence="5 6" id="KW-0472">Membrane</keyword>
<evidence type="ECO:0000313" key="8">
    <source>
        <dbReference type="Proteomes" id="UP001597044"/>
    </source>
</evidence>
<reference evidence="8" key="1">
    <citation type="journal article" date="2019" name="Int. J. Syst. Evol. Microbiol.">
        <title>The Global Catalogue of Microorganisms (GCM) 10K type strain sequencing project: providing services to taxonomists for standard genome sequencing and annotation.</title>
        <authorList>
            <consortium name="The Broad Institute Genomics Platform"/>
            <consortium name="The Broad Institute Genome Sequencing Center for Infectious Disease"/>
            <person name="Wu L."/>
            <person name="Ma J."/>
        </authorList>
    </citation>
    <scope>NUCLEOTIDE SEQUENCE [LARGE SCALE GENOMIC DNA]</scope>
    <source>
        <strain evidence="8">CCUG 63419</strain>
    </source>
</reference>
<feature type="binding site" evidence="6">
    <location>
        <position position="92"/>
    </location>
    <ligand>
        <name>substrate</name>
    </ligand>
</feature>
<comment type="caution">
    <text evidence="7">The sequence shown here is derived from an EMBL/GenBank/DDBJ whole genome shotgun (WGS) entry which is preliminary data.</text>
</comment>
<comment type="subcellular location">
    <subcellularLocation>
        <location evidence="6">Cell inner membrane</location>
        <topology evidence="6">Peripheral membrane protein</topology>
        <orientation evidence="6">Cytoplasmic side</orientation>
    </subcellularLocation>
</comment>
<dbReference type="Proteomes" id="UP001597044">
    <property type="component" value="Unassembled WGS sequence"/>
</dbReference>
<evidence type="ECO:0000313" key="7">
    <source>
        <dbReference type="EMBL" id="MFD0950316.1"/>
    </source>
</evidence>
<keyword evidence="3 6" id="KW-0997">Cell inner membrane</keyword>
<accession>A0ABW3HI77</accession>
<comment type="cofactor">
    <cofactor evidence="6">
        <name>Mg(2+)</name>
        <dbReference type="ChEBI" id="CHEBI:18420"/>
    </cofactor>
</comment>
<dbReference type="EMBL" id="JBHTIT010000001">
    <property type="protein sequence ID" value="MFD0950316.1"/>
    <property type="molecule type" value="Genomic_DNA"/>
</dbReference>
<dbReference type="CDD" id="cd01638">
    <property type="entry name" value="CysQ"/>
    <property type="match status" value="1"/>
</dbReference>
<evidence type="ECO:0000256" key="6">
    <source>
        <dbReference type="HAMAP-Rule" id="MF_02095"/>
    </source>
</evidence>
<dbReference type="PROSITE" id="PS00630">
    <property type="entry name" value="IMP_2"/>
    <property type="match status" value="1"/>
</dbReference>
<evidence type="ECO:0000256" key="5">
    <source>
        <dbReference type="ARBA" id="ARBA00023136"/>
    </source>
</evidence>
<evidence type="ECO:0000256" key="2">
    <source>
        <dbReference type="ARBA" id="ARBA00022475"/>
    </source>
</evidence>